<proteinExistence type="predicted"/>
<reference evidence="2" key="1">
    <citation type="submission" date="2022-10" db="EMBL/GenBank/DDBJ databases">
        <title>The complete genomes of actinobacterial strains from the NBC collection.</title>
        <authorList>
            <person name="Joergensen T.S."/>
            <person name="Alvarez Arevalo M."/>
            <person name="Sterndorff E.B."/>
            <person name="Faurdal D."/>
            <person name="Vuksanovic O."/>
            <person name="Mourched A.-S."/>
            <person name="Charusanti P."/>
            <person name="Shaw S."/>
            <person name="Blin K."/>
            <person name="Weber T."/>
        </authorList>
    </citation>
    <scope>NUCLEOTIDE SEQUENCE</scope>
    <source>
        <strain evidence="2">NBC_01393</strain>
    </source>
</reference>
<sequence>MHWYFVGFAALIVIAQAGFGIAAITRYWIPPWARRRVVRPKLWGWGALTGAVGWSLFMFLGPFRGPDAEFTPYALGGMGLFVASQVVQMMGQHPGRRPVAPPDTEGR</sequence>
<dbReference type="AlphaFoldDB" id="A0AAU3I1P6"/>
<keyword evidence="1" id="KW-0472">Membrane</keyword>
<evidence type="ECO:0000313" key="2">
    <source>
        <dbReference type="EMBL" id="WTZ11538.1"/>
    </source>
</evidence>
<evidence type="ECO:0000256" key="1">
    <source>
        <dbReference type="SAM" id="Phobius"/>
    </source>
</evidence>
<evidence type="ECO:0008006" key="3">
    <source>
        <dbReference type="Google" id="ProtNLM"/>
    </source>
</evidence>
<keyword evidence="1" id="KW-1133">Transmembrane helix</keyword>
<protein>
    <recommendedName>
        <fullName evidence="3">Integral membrane protein</fullName>
    </recommendedName>
</protein>
<feature type="transmembrane region" description="Helical" evidence="1">
    <location>
        <begin position="42"/>
        <end position="64"/>
    </location>
</feature>
<feature type="transmembrane region" description="Helical" evidence="1">
    <location>
        <begin position="70"/>
        <end position="87"/>
    </location>
</feature>
<dbReference type="EMBL" id="CP109546">
    <property type="protein sequence ID" value="WTZ11538.1"/>
    <property type="molecule type" value="Genomic_DNA"/>
</dbReference>
<gene>
    <name evidence="2" type="ORF">OG699_28320</name>
</gene>
<name>A0AAU3I1P6_9ACTN</name>
<accession>A0AAU3I1P6</accession>
<organism evidence="2">
    <name type="scientific">Streptomyces sp. NBC_01393</name>
    <dbReference type="NCBI Taxonomy" id="2903851"/>
    <lineage>
        <taxon>Bacteria</taxon>
        <taxon>Bacillati</taxon>
        <taxon>Actinomycetota</taxon>
        <taxon>Actinomycetes</taxon>
        <taxon>Kitasatosporales</taxon>
        <taxon>Streptomycetaceae</taxon>
        <taxon>Streptomyces</taxon>
    </lineage>
</organism>
<feature type="transmembrane region" description="Helical" evidence="1">
    <location>
        <begin position="6"/>
        <end position="30"/>
    </location>
</feature>
<keyword evidence="1" id="KW-0812">Transmembrane</keyword>